<keyword evidence="12" id="KW-0658">Purine biosynthesis</keyword>
<evidence type="ECO:0000256" key="5">
    <source>
        <dbReference type="ARBA" id="ARBA00022598"/>
    </source>
</evidence>
<dbReference type="GO" id="GO:0005829">
    <property type="term" value="C:cytosol"/>
    <property type="evidence" value="ECO:0007669"/>
    <property type="project" value="TreeGrafter"/>
</dbReference>
<dbReference type="CDD" id="cd02196">
    <property type="entry name" value="PurM"/>
    <property type="match status" value="1"/>
</dbReference>
<evidence type="ECO:0000313" key="15">
    <source>
        <dbReference type="EMBL" id="KOR87733.1"/>
    </source>
</evidence>
<dbReference type="Pfam" id="PF02769">
    <property type="entry name" value="AIRS_C"/>
    <property type="match status" value="1"/>
</dbReference>
<dbReference type="GO" id="GO:0006189">
    <property type="term" value="P:'de novo' IMP biosynthetic process"/>
    <property type="evidence" value="ECO:0007669"/>
    <property type="project" value="UniProtKB-UniRule"/>
</dbReference>
<dbReference type="AlphaFoldDB" id="A0A0M1NZP3"/>
<dbReference type="GO" id="GO:0004641">
    <property type="term" value="F:phosphoribosylformylglycinamidine cyclo-ligase activity"/>
    <property type="evidence" value="ECO:0007669"/>
    <property type="project" value="UniProtKB-UniRule"/>
</dbReference>
<dbReference type="HAMAP" id="MF_00741">
    <property type="entry name" value="AIRS"/>
    <property type="match status" value="1"/>
</dbReference>
<keyword evidence="16" id="KW-1185">Reference proteome</keyword>
<evidence type="ECO:0000256" key="11">
    <source>
        <dbReference type="ARBA" id="ARBA00049057"/>
    </source>
</evidence>
<sequence length="346" mass="37012">MSDTYKQAGVDIAAGNEAVERMKKHVKTTFRPEVMTDLGGFGALFKLNKDQYEEPVLVSGTDGVGTKLKLAFAMDQHDTIGIDAVAMCVNDIVVQGAEPLFFLDYLACDKVIPSKIESIIKGIADGCNQAGCSLIGGETAEMPGMYSEGEYDIAGFTVGIVDKSKMINGSNIAAGDTVIGLASSGVHSNGFSLVRKLLLEDTGYSLQQVLPELGGRLGDVLLAPTKIYVKPLLGLLKEIEVKGMAHITGGGFIENIPRMLPDGVNIDIEYGAWPILPIFKLMQAQGNISNKDMFTTFNMGIGMVLVVKEQDADAALQYLRTAGEEAYVIGRVTEGERIVTFTGAEV</sequence>
<evidence type="ECO:0000256" key="7">
    <source>
        <dbReference type="ARBA" id="ARBA00022840"/>
    </source>
</evidence>
<reference evidence="16" key="1">
    <citation type="submission" date="2015-08" db="EMBL/GenBank/DDBJ databases">
        <title>Genome sequencing project for genomic taxonomy and phylogenomics of Bacillus-like bacteria.</title>
        <authorList>
            <person name="Liu B."/>
            <person name="Wang J."/>
            <person name="Zhu Y."/>
            <person name="Liu G."/>
            <person name="Chen Q."/>
            <person name="Chen Z."/>
            <person name="Lan J."/>
            <person name="Che J."/>
            <person name="Ge C."/>
            <person name="Shi H."/>
            <person name="Pan Z."/>
            <person name="Liu X."/>
        </authorList>
    </citation>
    <scope>NUCLEOTIDE SEQUENCE [LARGE SCALE GENOMIC DNA]</scope>
    <source>
        <strain evidence="16">FJAT-22460</strain>
    </source>
</reference>
<gene>
    <name evidence="12" type="primary">purM</name>
    <name evidence="15" type="ORF">AM231_00315</name>
</gene>
<dbReference type="OrthoDB" id="9802507at2"/>
<evidence type="ECO:0000256" key="9">
    <source>
        <dbReference type="ARBA" id="ARBA00032931"/>
    </source>
</evidence>
<protein>
    <recommendedName>
        <fullName evidence="4 12">Phosphoribosylformylglycinamidine cyclo-ligase</fullName>
        <ecNumber evidence="3 12">6.3.3.1</ecNumber>
    </recommendedName>
    <alternativeName>
        <fullName evidence="9 12">AIR synthase</fullName>
    </alternativeName>
    <alternativeName>
        <fullName evidence="10 12">AIRS</fullName>
    </alternativeName>
    <alternativeName>
        <fullName evidence="8 12">Phosphoribosyl-aminoimidazole synthetase</fullName>
    </alternativeName>
</protein>
<dbReference type="GO" id="GO:0046084">
    <property type="term" value="P:adenine biosynthetic process"/>
    <property type="evidence" value="ECO:0007669"/>
    <property type="project" value="TreeGrafter"/>
</dbReference>
<dbReference type="EMBL" id="LIUT01000001">
    <property type="protein sequence ID" value="KOR87733.1"/>
    <property type="molecule type" value="Genomic_DNA"/>
</dbReference>
<dbReference type="UniPathway" id="UPA00074">
    <property type="reaction ID" value="UER00129"/>
</dbReference>
<keyword evidence="5 12" id="KW-0436">Ligase</keyword>
<evidence type="ECO:0000256" key="1">
    <source>
        <dbReference type="ARBA" id="ARBA00004686"/>
    </source>
</evidence>
<evidence type="ECO:0000256" key="12">
    <source>
        <dbReference type="HAMAP-Rule" id="MF_00741"/>
    </source>
</evidence>
<keyword evidence="6 12" id="KW-0547">Nucleotide-binding</keyword>
<dbReference type="SUPFAM" id="SSF55326">
    <property type="entry name" value="PurM N-terminal domain-like"/>
    <property type="match status" value="1"/>
</dbReference>
<dbReference type="Gene3D" id="3.90.650.10">
    <property type="entry name" value="PurM-like C-terminal domain"/>
    <property type="match status" value="1"/>
</dbReference>
<dbReference type="InterPro" id="IPR036921">
    <property type="entry name" value="PurM-like_N_sf"/>
</dbReference>
<name>A0A0M1NZP3_9BACL</name>
<proteinExistence type="inferred from homology"/>
<evidence type="ECO:0000259" key="14">
    <source>
        <dbReference type="Pfam" id="PF02769"/>
    </source>
</evidence>
<evidence type="ECO:0000313" key="16">
    <source>
        <dbReference type="Proteomes" id="UP000036932"/>
    </source>
</evidence>
<dbReference type="Pfam" id="PF00586">
    <property type="entry name" value="AIRS"/>
    <property type="match status" value="1"/>
</dbReference>
<comment type="similarity">
    <text evidence="2 12">Belongs to the AIR synthase family.</text>
</comment>
<evidence type="ECO:0000256" key="8">
    <source>
        <dbReference type="ARBA" id="ARBA00031908"/>
    </source>
</evidence>
<organism evidence="15 16">
    <name type="scientific">Paenibacillus solani</name>
    <dbReference type="NCBI Taxonomy" id="1705565"/>
    <lineage>
        <taxon>Bacteria</taxon>
        <taxon>Bacillati</taxon>
        <taxon>Bacillota</taxon>
        <taxon>Bacilli</taxon>
        <taxon>Bacillales</taxon>
        <taxon>Paenibacillaceae</taxon>
        <taxon>Paenibacillus</taxon>
    </lineage>
</organism>
<dbReference type="PANTHER" id="PTHR10520">
    <property type="entry name" value="TRIFUNCTIONAL PURINE BIOSYNTHETIC PROTEIN ADENOSINE-3-RELATED"/>
    <property type="match status" value="1"/>
</dbReference>
<dbReference type="GO" id="GO:0004637">
    <property type="term" value="F:phosphoribosylamine-glycine ligase activity"/>
    <property type="evidence" value="ECO:0007669"/>
    <property type="project" value="TreeGrafter"/>
</dbReference>
<dbReference type="InterPro" id="IPR010918">
    <property type="entry name" value="PurM-like_C_dom"/>
</dbReference>
<dbReference type="NCBIfam" id="TIGR00878">
    <property type="entry name" value="purM"/>
    <property type="match status" value="1"/>
</dbReference>
<feature type="domain" description="PurM-like C-terminal" evidence="14">
    <location>
        <begin position="174"/>
        <end position="339"/>
    </location>
</feature>
<dbReference type="InterPro" id="IPR036676">
    <property type="entry name" value="PurM-like_C_sf"/>
</dbReference>
<dbReference type="Gene3D" id="3.30.1330.10">
    <property type="entry name" value="PurM-like, N-terminal domain"/>
    <property type="match status" value="1"/>
</dbReference>
<dbReference type="InterPro" id="IPR004733">
    <property type="entry name" value="PurM_cligase"/>
</dbReference>
<evidence type="ECO:0000256" key="3">
    <source>
        <dbReference type="ARBA" id="ARBA00013047"/>
    </source>
</evidence>
<dbReference type="InterPro" id="IPR016188">
    <property type="entry name" value="PurM-like_N"/>
</dbReference>
<dbReference type="RefSeq" id="WP_054400804.1">
    <property type="nucleotide sequence ID" value="NZ_LIUT01000001.1"/>
</dbReference>
<dbReference type="FunFam" id="3.90.650.10:FF:000001">
    <property type="entry name" value="Phosphoribosylformylglycinamidine cyclo-ligase"/>
    <property type="match status" value="1"/>
</dbReference>
<accession>A0A0M1NZP3</accession>
<dbReference type="EC" id="6.3.3.1" evidence="3 12"/>
<dbReference type="PATRIC" id="fig|1705565.3.peg.1881"/>
<dbReference type="FunFam" id="3.30.1330.10:FF:000001">
    <property type="entry name" value="Phosphoribosylformylglycinamidine cyclo-ligase"/>
    <property type="match status" value="1"/>
</dbReference>
<comment type="caution">
    <text evidence="15">The sequence shown here is derived from an EMBL/GenBank/DDBJ whole genome shotgun (WGS) entry which is preliminary data.</text>
</comment>
<evidence type="ECO:0000256" key="10">
    <source>
        <dbReference type="ARBA" id="ARBA00033093"/>
    </source>
</evidence>
<comment type="subcellular location">
    <subcellularLocation>
        <location evidence="12">Cytoplasm</location>
    </subcellularLocation>
</comment>
<evidence type="ECO:0000256" key="4">
    <source>
        <dbReference type="ARBA" id="ARBA00020367"/>
    </source>
</evidence>
<dbReference type="Proteomes" id="UP000036932">
    <property type="component" value="Unassembled WGS sequence"/>
</dbReference>
<keyword evidence="7 12" id="KW-0067">ATP-binding</keyword>
<evidence type="ECO:0000256" key="2">
    <source>
        <dbReference type="ARBA" id="ARBA00010280"/>
    </source>
</evidence>
<dbReference type="PANTHER" id="PTHR10520:SF12">
    <property type="entry name" value="TRIFUNCTIONAL PURINE BIOSYNTHETIC PROTEIN ADENOSINE-3"/>
    <property type="match status" value="1"/>
</dbReference>
<comment type="pathway">
    <text evidence="1 12">Purine metabolism; IMP biosynthesis via de novo pathway; 5-amino-1-(5-phospho-D-ribosyl)imidazole from N(2)-formyl-N(1)-(5-phospho-D-ribosyl)glycinamide: step 2/2.</text>
</comment>
<dbReference type="SUPFAM" id="SSF56042">
    <property type="entry name" value="PurM C-terminal domain-like"/>
    <property type="match status" value="1"/>
</dbReference>
<keyword evidence="12" id="KW-0963">Cytoplasm</keyword>
<feature type="domain" description="PurM-like N-terminal" evidence="13">
    <location>
        <begin position="56"/>
        <end position="161"/>
    </location>
</feature>
<dbReference type="GO" id="GO:0005524">
    <property type="term" value="F:ATP binding"/>
    <property type="evidence" value="ECO:0007669"/>
    <property type="project" value="UniProtKB-KW"/>
</dbReference>
<evidence type="ECO:0000256" key="6">
    <source>
        <dbReference type="ARBA" id="ARBA00022741"/>
    </source>
</evidence>
<evidence type="ECO:0000259" key="13">
    <source>
        <dbReference type="Pfam" id="PF00586"/>
    </source>
</evidence>
<comment type="catalytic activity">
    <reaction evidence="11 12">
        <text>2-formamido-N(1)-(5-O-phospho-beta-D-ribosyl)acetamidine + ATP = 5-amino-1-(5-phospho-beta-D-ribosyl)imidazole + ADP + phosphate + H(+)</text>
        <dbReference type="Rhea" id="RHEA:23032"/>
        <dbReference type="ChEBI" id="CHEBI:15378"/>
        <dbReference type="ChEBI" id="CHEBI:30616"/>
        <dbReference type="ChEBI" id="CHEBI:43474"/>
        <dbReference type="ChEBI" id="CHEBI:137981"/>
        <dbReference type="ChEBI" id="CHEBI:147287"/>
        <dbReference type="ChEBI" id="CHEBI:456216"/>
        <dbReference type="EC" id="6.3.3.1"/>
    </reaction>
</comment>